<keyword evidence="4" id="KW-0966">Cell projection</keyword>
<dbReference type="PROSITE" id="PS51123">
    <property type="entry name" value="OMPA_2"/>
    <property type="match status" value="1"/>
</dbReference>
<keyword evidence="5" id="KW-1185">Reference proteome</keyword>
<dbReference type="Proteomes" id="UP001595817">
    <property type="component" value="Unassembled WGS sequence"/>
</dbReference>
<evidence type="ECO:0000313" key="4">
    <source>
        <dbReference type="EMBL" id="MFC4409005.1"/>
    </source>
</evidence>
<dbReference type="RefSeq" id="WP_378151302.1">
    <property type="nucleotide sequence ID" value="NZ_JBHSEC010000001.1"/>
</dbReference>
<dbReference type="SUPFAM" id="SSF103088">
    <property type="entry name" value="OmpA-like"/>
    <property type="match status" value="1"/>
</dbReference>
<dbReference type="InterPro" id="IPR050330">
    <property type="entry name" value="Bact_OuterMem_StrucFunc"/>
</dbReference>
<keyword evidence="1 2" id="KW-0472">Membrane</keyword>
<feature type="transmembrane region" description="Helical" evidence="2">
    <location>
        <begin position="12"/>
        <end position="35"/>
    </location>
</feature>
<dbReference type="PANTHER" id="PTHR30329">
    <property type="entry name" value="STATOR ELEMENT OF FLAGELLAR MOTOR COMPLEX"/>
    <property type="match status" value="1"/>
</dbReference>
<keyword evidence="4" id="KW-0282">Flagellum</keyword>
<dbReference type="InterPro" id="IPR036737">
    <property type="entry name" value="OmpA-like_sf"/>
</dbReference>
<accession>A0ABV8X0H9</accession>
<dbReference type="InterPro" id="IPR006665">
    <property type="entry name" value="OmpA-like"/>
</dbReference>
<protein>
    <submittedName>
        <fullName evidence="4">Flagellar motor protein MotB</fullName>
    </submittedName>
</protein>
<organism evidence="4 5">
    <name type="scientific">Chungangia koreensis</name>
    <dbReference type="NCBI Taxonomy" id="752657"/>
    <lineage>
        <taxon>Bacteria</taxon>
        <taxon>Bacillati</taxon>
        <taxon>Bacillota</taxon>
        <taxon>Bacilli</taxon>
        <taxon>Lactobacillales</taxon>
        <taxon>Chungangia</taxon>
    </lineage>
</organism>
<dbReference type="Pfam" id="PF00691">
    <property type="entry name" value="OmpA"/>
    <property type="match status" value="1"/>
</dbReference>
<evidence type="ECO:0000256" key="1">
    <source>
        <dbReference type="PROSITE-ProRule" id="PRU00473"/>
    </source>
</evidence>
<evidence type="ECO:0000256" key="2">
    <source>
        <dbReference type="SAM" id="Phobius"/>
    </source>
</evidence>
<proteinExistence type="predicted"/>
<dbReference type="CDD" id="cd07185">
    <property type="entry name" value="OmpA_C-like"/>
    <property type="match status" value="1"/>
</dbReference>
<keyword evidence="4" id="KW-0969">Cilium</keyword>
<feature type="domain" description="OmpA-like" evidence="3">
    <location>
        <begin position="77"/>
        <end position="210"/>
    </location>
</feature>
<keyword evidence="2" id="KW-0812">Transmembrane</keyword>
<dbReference type="PANTHER" id="PTHR30329:SF20">
    <property type="entry name" value="EXPORTED PROTEIN"/>
    <property type="match status" value="1"/>
</dbReference>
<sequence>MRSRKRSEVNYWMSYSDLMSAMLMAFVLLITIVILDYREDLAEKQKQIDAVTNVKNDIIAALAAEFEGSNVKIEVDRQTGAIRFPGSILYEYNSSDISPTGKQFLEEFVPKYFSIILQEKYKDEISNIIIEGHTDKDGSYIYNLNLSQNRAFSVVKTIYGSDFPSFPEKELSQQYVTANGRSYTVPILKEDGSYSPENSRRVEFLFRLKEEERMEEIQKLVNEQ</sequence>
<name>A0ABV8X0H9_9LACT</name>
<dbReference type="EMBL" id="JBHSEC010000001">
    <property type="protein sequence ID" value="MFC4409005.1"/>
    <property type="molecule type" value="Genomic_DNA"/>
</dbReference>
<dbReference type="Gene3D" id="3.30.1330.60">
    <property type="entry name" value="OmpA-like domain"/>
    <property type="match status" value="1"/>
</dbReference>
<gene>
    <name evidence="4" type="ORF">ACFOZY_01005</name>
</gene>
<evidence type="ECO:0000259" key="3">
    <source>
        <dbReference type="PROSITE" id="PS51123"/>
    </source>
</evidence>
<keyword evidence="2" id="KW-1133">Transmembrane helix</keyword>
<evidence type="ECO:0000313" key="5">
    <source>
        <dbReference type="Proteomes" id="UP001595817"/>
    </source>
</evidence>
<reference evidence="5" key="1">
    <citation type="journal article" date="2019" name="Int. J. Syst. Evol. Microbiol.">
        <title>The Global Catalogue of Microorganisms (GCM) 10K type strain sequencing project: providing services to taxonomists for standard genome sequencing and annotation.</title>
        <authorList>
            <consortium name="The Broad Institute Genomics Platform"/>
            <consortium name="The Broad Institute Genome Sequencing Center for Infectious Disease"/>
            <person name="Wu L."/>
            <person name="Ma J."/>
        </authorList>
    </citation>
    <scope>NUCLEOTIDE SEQUENCE [LARGE SCALE GENOMIC DNA]</scope>
    <source>
        <strain evidence="5">CCUG 59778</strain>
    </source>
</reference>
<comment type="caution">
    <text evidence="4">The sequence shown here is derived from an EMBL/GenBank/DDBJ whole genome shotgun (WGS) entry which is preliminary data.</text>
</comment>